<dbReference type="GO" id="GO:0006260">
    <property type="term" value="P:DNA replication"/>
    <property type="evidence" value="ECO:0007669"/>
    <property type="project" value="UniProtKB-KW"/>
</dbReference>
<keyword evidence="8" id="KW-0131">Cell cycle</keyword>
<dbReference type="Pfam" id="PF12253">
    <property type="entry name" value="CAF1A_dimeriz"/>
    <property type="match status" value="1"/>
</dbReference>
<evidence type="ECO:0000256" key="6">
    <source>
        <dbReference type="ARBA" id="ARBA00023204"/>
    </source>
</evidence>
<accession>A0A8D0H308</accession>
<name>A0A8D0H308_SPHPU</name>
<dbReference type="AlphaFoldDB" id="A0A8D0H308"/>
<evidence type="ECO:0000256" key="7">
    <source>
        <dbReference type="ARBA" id="ARBA00023242"/>
    </source>
</evidence>
<feature type="compositionally biased region" description="Basic and acidic residues" evidence="9">
    <location>
        <begin position="31"/>
        <end position="46"/>
    </location>
</feature>
<evidence type="ECO:0000256" key="3">
    <source>
        <dbReference type="ARBA" id="ARBA00022705"/>
    </source>
</evidence>
<evidence type="ECO:0000313" key="15">
    <source>
        <dbReference type="Proteomes" id="UP000694392"/>
    </source>
</evidence>
<evidence type="ECO:0000256" key="9">
    <source>
        <dbReference type="SAM" id="MobiDB-lite"/>
    </source>
</evidence>
<dbReference type="GO" id="GO:0006335">
    <property type="term" value="P:DNA replication-dependent chromatin assembly"/>
    <property type="evidence" value="ECO:0007669"/>
    <property type="project" value="Ensembl"/>
</dbReference>
<reference evidence="14" key="1">
    <citation type="submission" date="2025-08" db="UniProtKB">
        <authorList>
            <consortium name="Ensembl"/>
        </authorList>
    </citation>
    <scope>IDENTIFICATION</scope>
</reference>
<dbReference type="PANTHER" id="PTHR15272:SF0">
    <property type="entry name" value="CHROMATIN ASSEMBLY FACTOR 1 SUBUNIT A"/>
    <property type="match status" value="1"/>
</dbReference>
<keyword evidence="5" id="KW-0143">Chaperone</keyword>
<dbReference type="InterPro" id="IPR022043">
    <property type="entry name" value="CAF1A_DD"/>
</dbReference>
<dbReference type="Pfam" id="PF15557">
    <property type="entry name" value="CAF1-p150_N"/>
    <property type="match status" value="1"/>
</dbReference>
<dbReference type="GO" id="GO:0000785">
    <property type="term" value="C:chromatin"/>
    <property type="evidence" value="ECO:0007669"/>
    <property type="project" value="Ensembl"/>
</dbReference>
<dbReference type="InterPro" id="IPR021644">
    <property type="entry name" value="CAF-1_p150_acidic"/>
</dbReference>
<feature type="compositionally biased region" description="Low complexity" evidence="9">
    <location>
        <begin position="778"/>
        <end position="788"/>
    </location>
</feature>
<dbReference type="OMA" id="DPWAQDK"/>
<dbReference type="GeneTree" id="ENSGT00440000034888"/>
<feature type="compositionally biased region" description="Polar residues" evidence="9">
    <location>
        <begin position="47"/>
        <end position="64"/>
    </location>
</feature>
<evidence type="ECO:0000259" key="13">
    <source>
        <dbReference type="Pfam" id="PF15557"/>
    </source>
</evidence>
<proteinExistence type="inferred from homology"/>
<feature type="compositionally biased region" description="Low complexity" evidence="9">
    <location>
        <begin position="260"/>
        <end position="281"/>
    </location>
</feature>
<dbReference type="Pfam" id="PF11600">
    <property type="entry name" value="CAF1A_acidic"/>
    <property type="match status" value="1"/>
</dbReference>
<feature type="domain" description="Chromatin assembly factor 1 p150 subunit acidic region" evidence="10">
    <location>
        <begin position="320"/>
        <end position="364"/>
    </location>
</feature>
<evidence type="ECO:0000256" key="1">
    <source>
        <dbReference type="ARBA" id="ARBA00004123"/>
    </source>
</evidence>
<keyword evidence="4" id="KW-0227">DNA damage</keyword>
<keyword evidence="3" id="KW-0235">DNA replication</keyword>
<comment type="subcellular location">
    <subcellularLocation>
        <location evidence="1">Nucleus</location>
    </subcellularLocation>
</comment>
<dbReference type="GO" id="GO:0006334">
    <property type="term" value="P:nucleosome assembly"/>
    <property type="evidence" value="ECO:0007669"/>
    <property type="project" value="Ensembl"/>
</dbReference>
<feature type="region of interest" description="Disordered" evidence="9">
    <location>
        <begin position="651"/>
        <end position="674"/>
    </location>
</feature>
<feature type="region of interest" description="Disordered" evidence="9">
    <location>
        <begin position="26"/>
        <end position="64"/>
    </location>
</feature>
<keyword evidence="7" id="KW-0539">Nucleus</keyword>
<sequence length="788" mass="87096">FAAMECRDKPVAPTKKLIQARLPFKRLNPVPKDKHDSSLEVKKERSSQTILGQNKGSSLDASHTSLDNVENNCQVDSETQFIPKLVNGKGPLDNFVQKNVKNKLSETVLIIDLTEDSNQRISDSIDHSKLNSEASSSIETTNEMTAKDANLSGSHHLTLNAQKDVSAGTVHNAQVDVPMETDLPSQATADKDEGLMDVAKSSSQLSNMKCISSDRANQHELKNIIFEGKMPIVVLEDIMSARSPQAVSLDGSDSSETETMESSPEGDSNSSLSSPSPISSPEAKPTPENKNSTSPSSASTPVRKVSLLWGRGGGNGQEAKKKPICTEKAEITRFFQKPKTPQAPKTLAGSCGKFAPFEIKENMVLAPLCRVSFEQDLMDQFDQLLQAQSSETALLKEEFQCRQPRKSGPTFAYNRSNNIVNSDVVIVDSGKADDVPQRRQFGRMKLLQFCENHRPAYWGTWNKKSAAIRPRNPCSKDNKLLDYEVDSDEEWEEEEPGESLSHSEGVRHRGERSLSLSHNFLLAFQEFDPENQKVRQKLKAKEWDELITKGKRFRILQPVKIGCVWEGAESNGNANADLKVLQQFAACILDLSILEEEQMQKSSKKGTKDQQILGQLLPLLHGNVNGSKVIIHEFQECCRQGLFSSEAAITAPDSGAASPTSPNTSRPQTPVNEENVIPSKARLKRIISENSVYEKRPDHRMCWYVHLEVLKSYDQEHLPVPCQWNYVTQVPSAAREEGSNTPGAATTQTTPVSAKRKSTGSMSITQFMKRPRGAGQVSSSCSYSSFMS</sequence>
<keyword evidence="6" id="KW-0234">DNA repair</keyword>
<feature type="region of interest" description="Disordered" evidence="9">
    <location>
        <begin position="486"/>
        <end position="506"/>
    </location>
</feature>
<evidence type="ECO:0000259" key="12">
    <source>
        <dbReference type="Pfam" id="PF15539"/>
    </source>
</evidence>
<dbReference type="GO" id="GO:0042802">
    <property type="term" value="F:identical protein binding"/>
    <property type="evidence" value="ECO:0007669"/>
    <property type="project" value="Ensembl"/>
</dbReference>
<organism evidence="14 15">
    <name type="scientific">Sphenodon punctatus</name>
    <name type="common">Tuatara</name>
    <name type="synonym">Hatteria punctata</name>
    <dbReference type="NCBI Taxonomy" id="8508"/>
    <lineage>
        <taxon>Eukaryota</taxon>
        <taxon>Metazoa</taxon>
        <taxon>Chordata</taxon>
        <taxon>Craniata</taxon>
        <taxon>Vertebrata</taxon>
        <taxon>Euteleostomi</taxon>
        <taxon>Lepidosauria</taxon>
        <taxon>Sphenodontia</taxon>
        <taxon>Sphenodontidae</taxon>
        <taxon>Sphenodon</taxon>
    </lineage>
</organism>
<feature type="domain" description="Chromatin assembly factor 1 subunit A dimerization" evidence="11">
    <location>
        <begin position="445"/>
        <end position="505"/>
    </location>
</feature>
<evidence type="ECO:0000256" key="8">
    <source>
        <dbReference type="ARBA" id="ARBA00023306"/>
    </source>
</evidence>
<dbReference type="Pfam" id="PF15539">
    <property type="entry name" value="CAF1-p150_C2"/>
    <property type="match status" value="1"/>
</dbReference>
<gene>
    <name evidence="14" type="primary">CHAF1A</name>
</gene>
<dbReference type="Ensembl" id="ENSSPUT00000014582.1">
    <property type="protein sequence ID" value="ENSSPUP00000013674.1"/>
    <property type="gene ID" value="ENSSPUG00000010528.1"/>
</dbReference>
<evidence type="ECO:0000313" key="14">
    <source>
        <dbReference type="Ensembl" id="ENSSPUP00000013674.1"/>
    </source>
</evidence>
<protein>
    <submittedName>
        <fullName evidence="14">Chromatin assembly factor 1 subunit A</fullName>
    </submittedName>
</protein>
<feature type="domain" description="Chromatin assembly factor 1 subunit p150 N-terminal" evidence="13">
    <location>
        <begin position="2"/>
        <end position="191"/>
    </location>
</feature>
<keyword evidence="15" id="KW-1185">Reference proteome</keyword>
<dbReference type="Proteomes" id="UP000694392">
    <property type="component" value="Unplaced"/>
</dbReference>
<reference evidence="14" key="2">
    <citation type="submission" date="2025-09" db="UniProtKB">
        <authorList>
            <consortium name="Ensembl"/>
        </authorList>
    </citation>
    <scope>IDENTIFICATION</scope>
</reference>
<evidence type="ECO:0000256" key="2">
    <source>
        <dbReference type="ARBA" id="ARBA00006913"/>
    </source>
</evidence>
<dbReference type="GO" id="GO:0033186">
    <property type="term" value="C:CAF-1 complex"/>
    <property type="evidence" value="ECO:0007669"/>
    <property type="project" value="Ensembl"/>
</dbReference>
<dbReference type="GO" id="GO:0005634">
    <property type="term" value="C:nucleus"/>
    <property type="evidence" value="ECO:0007669"/>
    <property type="project" value="UniProtKB-SubCell"/>
</dbReference>
<evidence type="ECO:0000256" key="5">
    <source>
        <dbReference type="ARBA" id="ARBA00023186"/>
    </source>
</evidence>
<comment type="similarity">
    <text evidence="2">Belongs to the CHAF1A family.</text>
</comment>
<dbReference type="InterPro" id="IPR029105">
    <property type="entry name" value="CAF1-p150_C2"/>
</dbReference>
<dbReference type="GO" id="GO:0006281">
    <property type="term" value="P:DNA repair"/>
    <property type="evidence" value="ECO:0007669"/>
    <property type="project" value="UniProtKB-KW"/>
</dbReference>
<feature type="region of interest" description="Disordered" evidence="9">
    <location>
        <begin position="244"/>
        <end position="323"/>
    </location>
</feature>
<feature type="compositionally biased region" description="Polar residues" evidence="9">
    <location>
        <begin position="288"/>
        <end position="300"/>
    </location>
</feature>
<feature type="domain" description="Chromatin assembly factor 1 subunit p150 C-terminal" evidence="12">
    <location>
        <begin position="540"/>
        <end position="779"/>
    </location>
</feature>
<feature type="compositionally biased region" description="Acidic residues" evidence="9">
    <location>
        <begin position="486"/>
        <end position="497"/>
    </location>
</feature>
<dbReference type="PANTHER" id="PTHR15272">
    <property type="entry name" value="CHROMATIN ASSEMBLY FACTOR 1 SUBUNIT A CAF-1 SUBUNIT A"/>
    <property type="match status" value="1"/>
</dbReference>
<dbReference type="GO" id="GO:0070087">
    <property type="term" value="F:chromo shadow domain binding"/>
    <property type="evidence" value="ECO:0007669"/>
    <property type="project" value="Ensembl"/>
</dbReference>
<evidence type="ECO:0000256" key="4">
    <source>
        <dbReference type="ARBA" id="ARBA00022763"/>
    </source>
</evidence>
<dbReference type="InterPro" id="IPR029091">
    <property type="entry name" value="CAF1_p150_N"/>
</dbReference>
<feature type="region of interest" description="Disordered" evidence="9">
    <location>
        <begin position="733"/>
        <end position="788"/>
    </location>
</feature>
<evidence type="ECO:0000259" key="11">
    <source>
        <dbReference type="Pfam" id="PF12253"/>
    </source>
</evidence>
<feature type="compositionally biased region" description="Polar residues" evidence="9">
    <location>
        <begin position="739"/>
        <end position="752"/>
    </location>
</feature>
<feature type="compositionally biased region" description="Polar residues" evidence="9">
    <location>
        <begin position="657"/>
        <end position="672"/>
    </location>
</feature>
<evidence type="ECO:0000259" key="10">
    <source>
        <dbReference type="Pfam" id="PF11600"/>
    </source>
</evidence>